<name>A0A5D4H9A3_9SPHI</name>
<feature type="domain" description="FecR protein" evidence="2">
    <location>
        <begin position="179"/>
        <end position="273"/>
    </location>
</feature>
<dbReference type="EMBL" id="VTAV01000006">
    <property type="protein sequence ID" value="TYR36025.1"/>
    <property type="molecule type" value="Genomic_DNA"/>
</dbReference>
<evidence type="ECO:0000259" key="3">
    <source>
        <dbReference type="Pfam" id="PF16344"/>
    </source>
</evidence>
<feature type="domain" description="Protein FecR C-terminal" evidence="3">
    <location>
        <begin position="323"/>
        <end position="390"/>
    </location>
</feature>
<feature type="transmembrane region" description="Helical" evidence="1">
    <location>
        <begin position="82"/>
        <end position="101"/>
    </location>
</feature>
<evidence type="ECO:0000256" key="1">
    <source>
        <dbReference type="SAM" id="Phobius"/>
    </source>
</evidence>
<evidence type="ECO:0000313" key="4">
    <source>
        <dbReference type="EMBL" id="TYR36025.1"/>
    </source>
</evidence>
<dbReference type="GO" id="GO:0016989">
    <property type="term" value="F:sigma factor antagonist activity"/>
    <property type="evidence" value="ECO:0007669"/>
    <property type="project" value="TreeGrafter"/>
</dbReference>
<proteinExistence type="predicted"/>
<dbReference type="InterPro" id="IPR006860">
    <property type="entry name" value="FecR"/>
</dbReference>
<dbReference type="Proteomes" id="UP000322362">
    <property type="component" value="Unassembled WGS sequence"/>
</dbReference>
<keyword evidence="1" id="KW-0812">Transmembrane</keyword>
<gene>
    <name evidence="4" type="ORF">FXV77_11340</name>
</gene>
<dbReference type="Gene3D" id="2.60.120.1440">
    <property type="match status" value="1"/>
</dbReference>
<dbReference type="PANTHER" id="PTHR30273">
    <property type="entry name" value="PERIPLASMIC SIGNAL SENSOR AND SIGMA FACTOR ACTIVATOR FECR-RELATED"/>
    <property type="match status" value="1"/>
</dbReference>
<organism evidence="4 5">
    <name type="scientific">Sphingobacterium phlebotomi</name>
    <dbReference type="NCBI Taxonomy" id="2605433"/>
    <lineage>
        <taxon>Bacteria</taxon>
        <taxon>Pseudomonadati</taxon>
        <taxon>Bacteroidota</taxon>
        <taxon>Sphingobacteriia</taxon>
        <taxon>Sphingobacteriales</taxon>
        <taxon>Sphingobacteriaceae</taxon>
        <taxon>Sphingobacterium</taxon>
    </lineage>
</organism>
<dbReference type="InterPro" id="IPR012373">
    <property type="entry name" value="Ferrdict_sens_TM"/>
</dbReference>
<dbReference type="Pfam" id="PF04773">
    <property type="entry name" value="FecR"/>
    <property type="match status" value="1"/>
</dbReference>
<dbReference type="AlphaFoldDB" id="A0A5D4H9A3"/>
<reference evidence="4 5" key="1">
    <citation type="submission" date="2019-08" db="EMBL/GenBank/DDBJ databases">
        <title>Phlebobacter frassis gen. nov. sp. nov., a new member of family Sphingobacteriaceae isolated from sand fly rearing media.</title>
        <authorList>
            <person name="Kakumanu M.L."/>
            <person name="Marayati B.F."/>
            <person name="Wada-Katsumata A."/>
            <person name="Wasserberg G."/>
            <person name="Schal C."/>
            <person name="Apperson C.S."/>
            <person name="Ponnusamy L."/>
        </authorList>
    </citation>
    <scope>NUCLEOTIDE SEQUENCE [LARGE SCALE GENOMIC DNA]</scope>
    <source>
        <strain evidence="4 5">SSI9</strain>
    </source>
</reference>
<comment type="caution">
    <text evidence="4">The sequence shown here is derived from an EMBL/GenBank/DDBJ whole genome shotgun (WGS) entry which is preliminary data.</text>
</comment>
<keyword evidence="1" id="KW-0472">Membrane</keyword>
<evidence type="ECO:0000313" key="5">
    <source>
        <dbReference type="Proteomes" id="UP000322362"/>
    </source>
</evidence>
<sequence length="392" mass="44041">MEKETFLKIIDKYNRGEASDEEVQFLYAYYQLFELKEDVFNQIDIEAKKKLGNAIKLDIDKKLEKQENPTLTVNSRRINYKLGIVALLAVVIGIGAFWLIGRQEHDIAEPIKINQESASMPIKPGKDDAILILADGTSIVLNDVQKGMVSEQQGVQIEKTADGELQYRAVEGSTAVENTISTPRGGQYRLVLADGTKVWLNAASSLRFPTSFSAYERAVHLNGEAYFEVAKGDKPFKVISDNQVVEVLGTHFNINTYKEETTSKTTLVEGAIRITKLAKDAQELSHTSKVLQPGQQAILSALGDKIIVEAVDIEEFIAWKDGYFKFEKANIQAIMRQVMRWYDVEVEYRGAVSNDLFVGEINRSEDIEEVLRVLRLGKINAFIEGRKVIISN</sequence>
<evidence type="ECO:0000259" key="2">
    <source>
        <dbReference type="Pfam" id="PF04773"/>
    </source>
</evidence>
<accession>A0A5D4H9A3</accession>
<keyword evidence="1" id="KW-1133">Transmembrane helix</keyword>
<dbReference type="InterPro" id="IPR032508">
    <property type="entry name" value="FecR_C"/>
</dbReference>
<dbReference type="RefSeq" id="WP_148919341.1">
    <property type="nucleotide sequence ID" value="NZ_VTAV01000006.1"/>
</dbReference>
<dbReference type="PANTHER" id="PTHR30273:SF2">
    <property type="entry name" value="PROTEIN FECR"/>
    <property type="match status" value="1"/>
</dbReference>
<dbReference type="Gene3D" id="3.55.50.30">
    <property type="match status" value="1"/>
</dbReference>
<dbReference type="Pfam" id="PF16344">
    <property type="entry name" value="FecR_C"/>
    <property type="match status" value="1"/>
</dbReference>
<keyword evidence="5" id="KW-1185">Reference proteome</keyword>
<protein>
    <submittedName>
        <fullName evidence="4">FecR family protein</fullName>
    </submittedName>
</protein>